<feature type="compositionally biased region" description="Low complexity" evidence="2">
    <location>
        <begin position="345"/>
        <end position="358"/>
    </location>
</feature>
<feature type="compositionally biased region" description="Polar residues" evidence="2">
    <location>
        <begin position="241"/>
        <end position="254"/>
    </location>
</feature>
<dbReference type="InterPro" id="IPR005301">
    <property type="entry name" value="MOB_kinase_act_fam"/>
</dbReference>
<keyword evidence="1" id="KW-0862">Zinc</keyword>
<feature type="compositionally biased region" description="Low complexity" evidence="2">
    <location>
        <begin position="518"/>
        <end position="536"/>
    </location>
</feature>
<protein>
    <submittedName>
        <fullName evidence="3">Mob1/phocein</fullName>
    </submittedName>
</protein>
<dbReference type="Gene3D" id="1.20.140.30">
    <property type="entry name" value="MOB kinase activator"/>
    <property type="match status" value="1"/>
</dbReference>
<feature type="compositionally biased region" description="Pro residues" evidence="2">
    <location>
        <begin position="413"/>
        <end position="425"/>
    </location>
</feature>
<sequence length="613" mass="66577">MSVVVQRPLRGARISSFYPVKSLPALASLDSAFQLQEYISLLIRLDVHDVEHIVSLPDKNASKSGDADMERRTDASVDQYCWIYEQLRRLAQDLTHPLCTMLQLECNRQTCPEMKAGEWLYLCVAHGNDGAMEQCCAIDYILHTIDSATALLNSPRAFPSRLQIPTSSHRHFSALARRLGRIFAHAYFHHREAFEQAEAESSLYARFLALTQKFDLVPTEFLVIPPRIDPEADVQPPRVLPSQSNFDHQQNPLTLDTHAAEERARSPPGLGGQESPRKFGRNRTDTMVFSEAASVVEELSKSDDIETAEPGQTVRLEEATPMETEPEAAEDVQSIESAPEETAAETDTTVPVDTAATSMEDPFADEQAAADESAEPTSTAEEAIPVPPPAASEDAPTPAPEDESSPAVENVPTPAPADAPTPAPEADPIMPADPSSPPAGADEEMPAHEPSAAVDEKPLESVATPAEEEEAKETAPTQDEPSASEEADEEATKKPEEAAKEPEEVEQRPEEAAEETTAEPASAESHAPSYAAAVAENIPAADMEEAEKETTEETKEITEETKETTDVTTETKEGEHAAAEPTKVSDHETSQEDEHATKESEHVATDIAKEAET</sequence>
<feature type="binding site" evidence="1">
    <location>
        <position position="111"/>
    </location>
    <ligand>
        <name>Zn(2+)</name>
        <dbReference type="ChEBI" id="CHEBI:29105"/>
    </ligand>
</feature>
<feature type="region of interest" description="Disordered" evidence="2">
    <location>
        <begin position="232"/>
        <end position="613"/>
    </location>
</feature>
<feature type="compositionally biased region" description="Low complexity" evidence="2">
    <location>
        <begin position="375"/>
        <end position="384"/>
    </location>
</feature>
<reference evidence="3 4" key="1">
    <citation type="journal article" date="2019" name="New Phytol.">
        <title>Comparative genomics reveals unique wood-decay strategies and fruiting body development in the Schizophyllaceae.</title>
        <authorList>
            <person name="Almasi E."/>
            <person name="Sahu N."/>
            <person name="Krizsan K."/>
            <person name="Balint B."/>
            <person name="Kovacs G.M."/>
            <person name="Kiss B."/>
            <person name="Cseklye J."/>
            <person name="Drula E."/>
            <person name="Henrissat B."/>
            <person name="Nagy I."/>
            <person name="Chovatia M."/>
            <person name="Adam C."/>
            <person name="LaButti K."/>
            <person name="Lipzen A."/>
            <person name="Riley R."/>
            <person name="Grigoriev I.V."/>
            <person name="Nagy L.G."/>
        </authorList>
    </citation>
    <scope>NUCLEOTIDE SEQUENCE [LARGE SCALE GENOMIC DNA]</scope>
    <source>
        <strain evidence="3 4">NL-1724</strain>
    </source>
</reference>
<keyword evidence="1" id="KW-0479">Metal-binding</keyword>
<evidence type="ECO:0000313" key="3">
    <source>
        <dbReference type="EMBL" id="TRM64822.1"/>
    </source>
</evidence>
<name>A0A550CJ29_9AGAR</name>
<accession>A0A550CJ29</accession>
<dbReference type="AlphaFoldDB" id="A0A550CJ29"/>
<organism evidence="3 4">
    <name type="scientific">Schizophyllum amplum</name>
    <dbReference type="NCBI Taxonomy" id="97359"/>
    <lineage>
        <taxon>Eukaryota</taxon>
        <taxon>Fungi</taxon>
        <taxon>Dikarya</taxon>
        <taxon>Basidiomycota</taxon>
        <taxon>Agaricomycotina</taxon>
        <taxon>Agaricomycetes</taxon>
        <taxon>Agaricomycetidae</taxon>
        <taxon>Agaricales</taxon>
        <taxon>Schizophyllaceae</taxon>
        <taxon>Schizophyllum</taxon>
    </lineage>
</organism>
<feature type="binding site" evidence="1">
    <location>
        <position position="106"/>
    </location>
    <ligand>
        <name>Zn(2+)</name>
        <dbReference type="ChEBI" id="CHEBI:29105"/>
    </ligand>
</feature>
<dbReference type="SMART" id="SM01388">
    <property type="entry name" value="Mob1_phocein"/>
    <property type="match status" value="1"/>
</dbReference>
<dbReference type="PANTHER" id="PTHR22599">
    <property type="entry name" value="MPS ONE BINDER KINASE ACTIVATOR-LIKE MOB"/>
    <property type="match status" value="1"/>
</dbReference>
<keyword evidence="4" id="KW-1185">Reference proteome</keyword>
<dbReference type="OrthoDB" id="10262609at2759"/>
<feature type="compositionally biased region" description="Basic and acidic residues" evidence="2">
    <location>
        <begin position="548"/>
        <end position="613"/>
    </location>
</feature>
<evidence type="ECO:0000256" key="2">
    <source>
        <dbReference type="SAM" id="MobiDB-lite"/>
    </source>
</evidence>
<feature type="compositionally biased region" description="Basic and acidic residues" evidence="2">
    <location>
        <begin position="490"/>
        <end position="511"/>
    </location>
</feature>
<gene>
    <name evidence="3" type="ORF">BD626DRAFT_454853</name>
</gene>
<feature type="compositionally biased region" description="Acidic residues" evidence="2">
    <location>
        <begin position="362"/>
        <end position="374"/>
    </location>
</feature>
<dbReference type="SUPFAM" id="SSF101152">
    <property type="entry name" value="Mob1/phocein"/>
    <property type="match status" value="1"/>
</dbReference>
<feature type="binding site" evidence="1">
    <location>
        <position position="185"/>
    </location>
    <ligand>
        <name>Zn(2+)</name>
        <dbReference type="ChEBI" id="CHEBI:29105"/>
    </ligand>
</feature>
<dbReference type="STRING" id="97359.A0A550CJ29"/>
<comment type="caution">
    <text evidence="3">The sequence shown here is derived from an EMBL/GenBank/DDBJ whole genome shotgun (WGS) entry which is preliminary data.</text>
</comment>
<dbReference type="EMBL" id="VDMD01000006">
    <property type="protein sequence ID" value="TRM64822.1"/>
    <property type="molecule type" value="Genomic_DNA"/>
</dbReference>
<feature type="binding site" evidence="1">
    <location>
        <position position="190"/>
    </location>
    <ligand>
        <name>Zn(2+)</name>
        <dbReference type="ChEBI" id="CHEBI:29105"/>
    </ligand>
</feature>
<proteinExistence type="predicted"/>
<dbReference type="Proteomes" id="UP000320762">
    <property type="component" value="Unassembled WGS sequence"/>
</dbReference>
<evidence type="ECO:0000256" key="1">
    <source>
        <dbReference type="PIRSR" id="PIRSR605301-1"/>
    </source>
</evidence>
<dbReference type="InterPro" id="IPR036703">
    <property type="entry name" value="MOB_kinase_act_sf"/>
</dbReference>
<evidence type="ECO:0000313" key="4">
    <source>
        <dbReference type="Proteomes" id="UP000320762"/>
    </source>
</evidence>
<dbReference type="Pfam" id="PF03637">
    <property type="entry name" value="Mob1_phocein"/>
    <property type="match status" value="1"/>
</dbReference>